<dbReference type="RefSeq" id="WP_070370944.1">
    <property type="nucleotide sequence ID" value="NZ_JBCFAW010000002.1"/>
</dbReference>
<dbReference type="Proteomes" id="UP000176244">
    <property type="component" value="Unassembled WGS sequence"/>
</dbReference>
<dbReference type="CDD" id="cd06848">
    <property type="entry name" value="GCS_H"/>
    <property type="match status" value="1"/>
</dbReference>
<dbReference type="GO" id="GO:0019464">
    <property type="term" value="P:glycine decarboxylation via glycine cleavage system"/>
    <property type="evidence" value="ECO:0007669"/>
    <property type="project" value="UniProtKB-UniRule"/>
</dbReference>
<gene>
    <name evidence="6" type="primary">gcvH_2</name>
    <name evidence="3" type="synonym">gcvH</name>
    <name evidence="6" type="ORF">ACWI_16410</name>
</gene>
<evidence type="ECO:0000256" key="2">
    <source>
        <dbReference type="ARBA" id="ARBA00022823"/>
    </source>
</evidence>
<feature type="modified residue" description="N6-lipoyllysine" evidence="3 4">
    <location>
        <position position="64"/>
    </location>
</feature>
<accession>A0A1F2PJ30</accession>
<dbReference type="PANTHER" id="PTHR11715:SF3">
    <property type="entry name" value="GLYCINE CLEAVAGE SYSTEM H PROTEIN-RELATED"/>
    <property type="match status" value="1"/>
</dbReference>
<dbReference type="EMBL" id="LKEU01000027">
    <property type="protein sequence ID" value="OFV71055.1"/>
    <property type="molecule type" value="Genomic_DNA"/>
</dbReference>
<comment type="subunit">
    <text evidence="3">The glycine cleavage system is composed of four proteins: P, T, L and H.</text>
</comment>
<dbReference type="GO" id="GO:0005737">
    <property type="term" value="C:cytoplasm"/>
    <property type="evidence" value="ECO:0007669"/>
    <property type="project" value="TreeGrafter"/>
</dbReference>
<dbReference type="PROSITE" id="PS00189">
    <property type="entry name" value="LIPOYL"/>
    <property type="match status" value="1"/>
</dbReference>
<comment type="similarity">
    <text evidence="1 3">Belongs to the GcvH family.</text>
</comment>
<evidence type="ECO:0000256" key="1">
    <source>
        <dbReference type="ARBA" id="ARBA00009249"/>
    </source>
</evidence>
<dbReference type="STRING" id="52694.ACWI_16410"/>
<dbReference type="InterPro" id="IPR033753">
    <property type="entry name" value="GCV_H/Fam206"/>
</dbReference>
<dbReference type="HAMAP" id="MF_00272">
    <property type="entry name" value="GcvH"/>
    <property type="match status" value="1"/>
</dbReference>
<dbReference type="NCBIfam" id="TIGR00527">
    <property type="entry name" value="gcvH"/>
    <property type="match status" value="1"/>
</dbReference>
<comment type="caution">
    <text evidence="6">The sequence shown here is derived from an EMBL/GenBank/DDBJ whole genome shotgun (WGS) entry which is preliminary data.</text>
</comment>
<dbReference type="InterPro" id="IPR000089">
    <property type="entry name" value="Biotin_lipoyl"/>
</dbReference>
<evidence type="ECO:0000313" key="6">
    <source>
        <dbReference type="EMBL" id="OFV71055.1"/>
    </source>
</evidence>
<feature type="domain" description="Lipoyl-binding" evidence="5">
    <location>
        <begin position="23"/>
        <end position="104"/>
    </location>
</feature>
<evidence type="ECO:0000313" key="7">
    <source>
        <dbReference type="Proteomes" id="UP000176244"/>
    </source>
</evidence>
<dbReference type="Pfam" id="PF01597">
    <property type="entry name" value="GCV_H"/>
    <property type="match status" value="1"/>
</dbReference>
<dbReference type="PROSITE" id="PS50968">
    <property type="entry name" value="BIOTINYL_LIPOYL"/>
    <property type="match status" value="1"/>
</dbReference>
<comment type="cofactor">
    <cofactor evidence="3">
        <name>(R)-lipoate</name>
        <dbReference type="ChEBI" id="CHEBI:83088"/>
    </cofactor>
    <text evidence="3">Binds 1 lipoyl cofactor covalently.</text>
</comment>
<evidence type="ECO:0000256" key="3">
    <source>
        <dbReference type="HAMAP-Rule" id="MF_00272"/>
    </source>
</evidence>
<evidence type="ECO:0000259" key="5">
    <source>
        <dbReference type="PROSITE" id="PS50968"/>
    </source>
</evidence>
<dbReference type="AlphaFoldDB" id="A0A1F2PJ30"/>
<organism evidence="6 7">
    <name type="scientific">Acetobacterium wieringae</name>
    <dbReference type="NCBI Taxonomy" id="52694"/>
    <lineage>
        <taxon>Bacteria</taxon>
        <taxon>Bacillati</taxon>
        <taxon>Bacillota</taxon>
        <taxon>Clostridia</taxon>
        <taxon>Eubacteriales</taxon>
        <taxon>Eubacteriaceae</taxon>
        <taxon>Acetobacterium</taxon>
    </lineage>
</organism>
<name>A0A1F2PJ30_9FIRM</name>
<dbReference type="PANTHER" id="PTHR11715">
    <property type="entry name" value="GLYCINE CLEAVAGE SYSTEM H PROTEIN"/>
    <property type="match status" value="1"/>
</dbReference>
<evidence type="ECO:0000256" key="4">
    <source>
        <dbReference type="PIRSR" id="PIRSR617453-50"/>
    </source>
</evidence>
<reference evidence="6 7" key="1">
    <citation type="submission" date="2015-09" db="EMBL/GenBank/DDBJ databases">
        <title>Genome sequence of Acetobacterium wieringae DSM 1911.</title>
        <authorList>
            <person name="Poehlein A."/>
            <person name="Bengelsdorf F.R."/>
            <person name="Schiel-Bengelsdorf B."/>
            <person name="Duerre P."/>
            <person name="Daniel R."/>
        </authorList>
    </citation>
    <scope>NUCLEOTIDE SEQUENCE [LARGE SCALE GENOMIC DNA]</scope>
    <source>
        <strain evidence="6 7">DSM 1911</strain>
    </source>
</reference>
<dbReference type="Gene3D" id="2.40.50.100">
    <property type="match status" value="1"/>
</dbReference>
<protein>
    <recommendedName>
        <fullName evidence="3">Glycine cleavage system H protein</fullName>
    </recommendedName>
</protein>
<dbReference type="InterPro" id="IPR011053">
    <property type="entry name" value="Single_hybrid_motif"/>
</dbReference>
<keyword evidence="2 3" id="KW-0450">Lipoyl</keyword>
<dbReference type="GO" id="GO:0009249">
    <property type="term" value="P:protein lipoylation"/>
    <property type="evidence" value="ECO:0007669"/>
    <property type="project" value="TreeGrafter"/>
</dbReference>
<dbReference type="GO" id="GO:0005960">
    <property type="term" value="C:glycine cleavage complex"/>
    <property type="evidence" value="ECO:0007669"/>
    <property type="project" value="InterPro"/>
</dbReference>
<proteinExistence type="inferred from homology"/>
<dbReference type="InterPro" id="IPR003016">
    <property type="entry name" value="2-oxoA_DH_lipoyl-BS"/>
</dbReference>
<dbReference type="SUPFAM" id="SSF51230">
    <property type="entry name" value="Single hybrid motif"/>
    <property type="match status" value="1"/>
</dbReference>
<comment type="function">
    <text evidence="3">The glycine cleavage system catalyzes the degradation of glycine. The H protein shuttles the methylamine group of glycine from the P protein to the T protein.</text>
</comment>
<dbReference type="InterPro" id="IPR002930">
    <property type="entry name" value="GCV_H"/>
</dbReference>
<sequence>MTILNDRLYAKSHEWIKFEDDGTAAIGISDFAQHAMGGIVFVELPEIGDLLEIGKGFAEVESVKSVADIYAPVGGMVREINEELLDSPELINKDPYGMWLVKLEAITEKGELLEAAVYEQVIETEEH</sequence>
<dbReference type="OrthoDB" id="9796712at2"/>
<dbReference type="NCBIfam" id="NF002270">
    <property type="entry name" value="PRK01202.1"/>
    <property type="match status" value="1"/>
</dbReference>
<dbReference type="InterPro" id="IPR017453">
    <property type="entry name" value="GCV_H_sub"/>
</dbReference>